<dbReference type="Gene3D" id="2.40.160.20">
    <property type="match status" value="1"/>
</dbReference>
<dbReference type="OrthoDB" id="5297282at2"/>
<dbReference type="RefSeq" id="WP_092742266.1">
    <property type="nucleotide sequence ID" value="NZ_FMZC01000004.1"/>
</dbReference>
<dbReference type="SUPFAM" id="SSF56925">
    <property type="entry name" value="OMPA-like"/>
    <property type="match status" value="1"/>
</dbReference>
<sequence>MPINPLLRFRALLRGNAFFVALACVAATGTVQAQTAPSGISPSVYVQGGWARHQTDTATVGVTLPWDWQGAFWGNEVRGYWDIYASRWSFNGVDGPGNITLIGFTPTFRMRPDNGRANWFWEGGVGITYADSKYHIPDKEFSTRYNFGSHLGVGYSLGAQREHEIMVRVQHLSNAGIKKPNPGENFVQLRYAYHF</sequence>
<dbReference type="AlphaFoldDB" id="A0A1G6RB55"/>
<evidence type="ECO:0000256" key="3">
    <source>
        <dbReference type="SAM" id="SignalP"/>
    </source>
</evidence>
<comment type="function">
    <text evidence="1">Has lipid A 3-O-deacylase activity. Hydrolyzes the ester bond at the 3 position of lipid A, a bioactive component of lipopolysaccharide (LPS), thereby releasing the primary fatty acyl moiety.</text>
</comment>
<dbReference type="EMBL" id="FMZC01000004">
    <property type="protein sequence ID" value="SDD01839.1"/>
    <property type="molecule type" value="Genomic_DNA"/>
</dbReference>
<evidence type="ECO:0000313" key="5">
    <source>
        <dbReference type="Proteomes" id="UP000198781"/>
    </source>
</evidence>
<comment type="catalytic activity">
    <reaction evidence="1">
        <text>a 3-(acyloxy)acyl derivative of bacterial toxin + H2O = a 3-hydroxyacyl derivative of bacterial toxin + a fatty acid + H(+)</text>
        <dbReference type="Rhea" id="RHEA:12032"/>
        <dbReference type="ChEBI" id="CHEBI:15377"/>
        <dbReference type="ChEBI" id="CHEBI:15378"/>
        <dbReference type="ChEBI" id="CHEBI:28868"/>
        <dbReference type="ChEBI" id="CHEBI:136853"/>
        <dbReference type="ChEBI" id="CHEBI:140675"/>
        <dbReference type="EC" id="3.1.1.77"/>
    </reaction>
</comment>
<feature type="signal peptide" evidence="3">
    <location>
        <begin position="1"/>
        <end position="33"/>
    </location>
</feature>
<keyword evidence="3" id="KW-0732">Signal</keyword>
<dbReference type="STRING" id="187868.SAMN05192589_10497"/>
<keyword evidence="5" id="KW-1185">Reference proteome</keyword>
<feature type="chain" id="PRO_5011500501" description="Lipid A deacylase" evidence="3">
    <location>
        <begin position="34"/>
        <end position="195"/>
    </location>
</feature>
<evidence type="ECO:0000313" key="4">
    <source>
        <dbReference type="EMBL" id="SDD01839.1"/>
    </source>
</evidence>
<organism evidence="4 5">
    <name type="scientific">Paracidovorax valerianellae</name>
    <dbReference type="NCBI Taxonomy" id="187868"/>
    <lineage>
        <taxon>Bacteria</taxon>
        <taxon>Pseudomonadati</taxon>
        <taxon>Pseudomonadota</taxon>
        <taxon>Betaproteobacteria</taxon>
        <taxon>Burkholderiales</taxon>
        <taxon>Comamonadaceae</taxon>
        <taxon>Paracidovorax</taxon>
    </lineage>
</organism>
<evidence type="ECO:0000256" key="1">
    <source>
        <dbReference type="PIRNR" id="PIRNR029681"/>
    </source>
</evidence>
<keyword evidence="1" id="KW-0378">Hydrolase</keyword>
<comment type="subunit">
    <text evidence="1">Homodimer.</text>
</comment>
<reference evidence="4 5" key="1">
    <citation type="submission" date="2016-10" db="EMBL/GenBank/DDBJ databases">
        <authorList>
            <person name="de Groot N.N."/>
        </authorList>
    </citation>
    <scope>NUCLEOTIDE SEQUENCE [LARGE SCALE GENOMIC DNA]</scope>
    <source>
        <strain evidence="4 5">DSM 16619</strain>
    </source>
</reference>
<dbReference type="InterPro" id="IPR011250">
    <property type="entry name" value="OMP/PagP_B-barrel"/>
</dbReference>
<name>A0A1G6RB55_9BURK</name>
<comment type="similarity">
    <text evidence="1">Belongs to the PagL family.</text>
</comment>
<comment type="subcellular location">
    <subcellularLocation>
        <location evidence="1">Cell outer membrane</location>
        <topology evidence="1">Multi-pass membrane protein</topology>
    </subcellularLocation>
</comment>
<dbReference type="EC" id="3.1.1.77" evidence="1"/>
<dbReference type="Pfam" id="PF09411">
    <property type="entry name" value="PagL"/>
    <property type="match status" value="1"/>
</dbReference>
<dbReference type="InterPro" id="IPR018550">
    <property type="entry name" value="Lipid-A_deacylase-rel"/>
</dbReference>
<dbReference type="PIRSF" id="PIRSF029681">
    <property type="entry name" value="PagL"/>
    <property type="match status" value="1"/>
</dbReference>
<proteinExistence type="inferred from homology"/>
<dbReference type="Proteomes" id="UP000198781">
    <property type="component" value="Unassembled WGS sequence"/>
</dbReference>
<dbReference type="GO" id="GO:0050528">
    <property type="term" value="F:acyloxyacyl hydrolase activity"/>
    <property type="evidence" value="ECO:0007669"/>
    <property type="project" value="UniProtKB-EC"/>
</dbReference>
<evidence type="ECO:0000256" key="2">
    <source>
        <dbReference type="PIRSR" id="PIRSR029681-2"/>
    </source>
</evidence>
<gene>
    <name evidence="4" type="ORF">SAMN05192589_10497</name>
</gene>
<feature type="site" description="Critical for activity" evidence="2">
    <location>
        <position position="174"/>
    </location>
</feature>
<keyword evidence="1" id="KW-0472">Membrane</keyword>
<protein>
    <recommendedName>
        <fullName evidence="1">Lipid A deacylase</fullName>
        <ecNumber evidence="1">3.1.1.77</ecNumber>
    </recommendedName>
    <alternativeName>
        <fullName evidence="1">LPS 3-O-deacylase</fullName>
    </alternativeName>
    <alternativeName>
        <fullName evidence="1">Outer membrane enzyme</fullName>
    </alternativeName>
</protein>
<keyword evidence="1" id="KW-0998">Cell outer membrane</keyword>
<accession>A0A1G6RB55</accession>
<dbReference type="GO" id="GO:0009279">
    <property type="term" value="C:cell outer membrane"/>
    <property type="evidence" value="ECO:0007669"/>
    <property type="project" value="UniProtKB-SubCell"/>
</dbReference>